<proteinExistence type="predicted"/>
<sequence length="699" mass="73266">MLKHLYKTLLISVISWSLLTVQSSVVFAAATESKATITTDSNGVITAKKSVSFDKVSDTDMLASITMLAGGFIAGRMWQAYSPVSMDVTIAAAGGVAFIAGEVMSNIKFKGTIEAMTVEVEKKSDGTINEEQIQRLQDLKKSYEEAKKTTKTKKTLQLAAAAAFGAAALTATYMAYSEEGAVQSCLQTLNYASGALDKCISAGATGVGATEAGSCTACKPLIEGYRASFMAYTKARVPPGQPSGMKDKAVFPYEQTAKNPMNMCSLITTGATVQALSKSVQGACIPAANLLVKDQQSSPTPISVQMVDAAKMLGIPAASLVKSAPLKTNMFANYLERSFSFLFPEAQAGWLPMLGLGAGTLLAFSGILGTMGVSVDTYMFVPLNRAIAFGVLAGIAYMSSRSSDNVIKKLDDNIQKIDAILADMNKLSKGVKAQNLQNQSVAIKTINPSIQGTQSYSADGSVKTPCMTGNSSENCTSLADKLSSMPGFANLPDSLKGIASQSVSLGDSLSGSSGISGSTLTSAEALGNKQNAINKALKNQQAKLTKITNGKFDAGKEENKFKDKVNAALKKELQKHGMTATGFMASIGSTPVNSADSKNDKDTGAGKNGNFEGNAVNLAAGEAAGEKEKEEGLKLEFKDTAPVGDSLALGAPMVSGSDQLDVKTNEINGQNGPSIFELISRRYFKSGYPKLLEEEPAKN</sequence>
<evidence type="ECO:0000256" key="2">
    <source>
        <dbReference type="SAM" id="Phobius"/>
    </source>
</evidence>
<name>A0A2K9NNP2_BACTC</name>
<feature type="region of interest" description="Disordered" evidence="1">
    <location>
        <begin position="584"/>
        <end position="613"/>
    </location>
</feature>
<organism evidence="4 5">
    <name type="scientific">Bacteriovorax stolpii</name>
    <name type="common">Bdellovibrio stolpii</name>
    <dbReference type="NCBI Taxonomy" id="960"/>
    <lineage>
        <taxon>Bacteria</taxon>
        <taxon>Pseudomonadati</taxon>
        <taxon>Bdellovibrionota</taxon>
        <taxon>Bacteriovoracia</taxon>
        <taxon>Bacteriovoracales</taxon>
        <taxon>Bacteriovoracaceae</taxon>
        <taxon>Bacteriovorax</taxon>
    </lineage>
</organism>
<dbReference type="KEGG" id="bsto:C0V70_03165"/>
<feature type="compositionally biased region" description="Polar residues" evidence="1">
    <location>
        <begin position="587"/>
        <end position="596"/>
    </location>
</feature>
<keyword evidence="2" id="KW-0472">Membrane</keyword>
<evidence type="ECO:0000313" key="5">
    <source>
        <dbReference type="Proteomes" id="UP000235584"/>
    </source>
</evidence>
<evidence type="ECO:0000256" key="1">
    <source>
        <dbReference type="SAM" id="MobiDB-lite"/>
    </source>
</evidence>
<keyword evidence="2" id="KW-0812">Transmembrane</keyword>
<keyword evidence="5" id="KW-1185">Reference proteome</keyword>
<feature type="transmembrane region" description="Helical" evidence="2">
    <location>
        <begin position="383"/>
        <end position="400"/>
    </location>
</feature>
<dbReference type="AlphaFoldDB" id="A0A2K9NNP2"/>
<feature type="transmembrane region" description="Helical" evidence="2">
    <location>
        <begin position="350"/>
        <end position="371"/>
    </location>
</feature>
<feature type="signal peptide" evidence="3">
    <location>
        <begin position="1"/>
        <end position="28"/>
    </location>
</feature>
<gene>
    <name evidence="4" type="ORF">C0V70_03165</name>
</gene>
<keyword evidence="3" id="KW-0732">Signal</keyword>
<protein>
    <submittedName>
        <fullName evidence="4">Uncharacterized protein</fullName>
    </submittedName>
</protein>
<evidence type="ECO:0000313" key="4">
    <source>
        <dbReference type="EMBL" id="AUN97123.1"/>
    </source>
</evidence>
<evidence type="ECO:0000256" key="3">
    <source>
        <dbReference type="SAM" id="SignalP"/>
    </source>
</evidence>
<keyword evidence="2" id="KW-1133">Transmembrane helix</keyword>
<dbReference type="Proteomes" id="UP000235584">
    <property type="component" value="Chromosome"/>
</dbReference>
<feature type="chain" id="PRO_5043422311" evidence="3">
    <location>
        <begin position="29"/>
        <end position="699"/>
    </location>
</feature>
<reference evidence="4 5" key="1">
    <citation type="submission" date="2018-01" db="EMBL/GenBank/DDBJ databases">
        <title>Complete genome sequence of Bacteriovorax stolpii DSM12778.</title>
        <authorList>
            <person name="Tang B."/>
            <person name="Chang J."/>
        </authorList>
    </citation>
    <scope>NUCLEOTIDE SEQUENCE [LARGE SCALE GENOMIC DNA]</scope>
    <source>
        <strain evidence="4 5">DSM 12778</strain>
    </source>
</reference>
<dbReference type="RefSeq" id="WP_102242418.1">
    <property type="nucleotide sequence ID" value="NZ_CP025704.1"/>
</dbReference>
<dbReference type="EMBL" id="CP025704">
    <property type="protein sequence ID" value="AUN97123.1"/>
    <property type="molecule type" value="Genomic_DNA"/>
</dbReference>
<accession>A0A2K9NNP2</accession>